<feature type="transmembrane region" description="Helical" evidence="7">
    <location>
        <begin position="167"/>
        <end position="188"/>
    </location>
</feature>
<dbReference type="GO" id="GO:0008961">
    <property type="term" value="F:phosphatidylglycerol-prolipoprotein diacylglyceryl transferase activity"/>
    <property type="evidence" value="ECO:0007669"/>
    <property type="project" value="UniProtKB-EC"/>
</dbReference>
<protein>
    <recommendedName>
        <fullName evidence="7">Phosphatidylglycerol--prolipoprotein diacylglyceryl transferase</fullName>
        <ecNumber evidence="7">2.5.1.145</ecNumber>
    </recommendedName>
</protein>
<evidence type="ECO:0000313" key="9">
    <source>
        <dbReference type="Proteomes" id="UP001596002"/>
    </source>
</evidence>
<keyword evidence="6 7" id="KW-0472">Membrane</keyword>
<keyword evidence="2 7" id="KW-1003">Cell membrane</keyword>
<keyword evidence="3 7" id="KW-0808">Transferase</keyword>
<evidence type="ECO:0000256" key="2">
    <source>
        <dbReference type="ARBA" id="ARBA00022475"/>
    </source>
</evidence>
<keyword evidence="4 7" id="KW-0812">Transmembrane</keyword>
<evidence type="ECO:0000256" key="5">
    <source>
        <dbReference type="ARBA" id="ARBA00022989"/>
    </source>
</evidence>
<comment type="function">
    <text evidence="7">Catalyzes the transfer of the diacylglyceryl group from phosphatidylglycerol to the sulfhydryl group of the N-terminal cysteine of a prolipoprotein, the first step in the formation of mature lipoproteins.</text>
</comment>
<dbReference type="PANTHER" id="PTHR30589">
    <property type="entry name" value="PROLIPOPROTEIN DIACYLGLYCERYL TRANSFERASE"/>
    <property type="match status" value="1"/>
</dbReference>
<feature type="transmembrane region" description="Helical" evidence="7">
    <location>
        <begin position="49"/>
        <end position="70"/>
    </location>
</feature>
<feature type="transmembrane region" description="Helical" evidence="7">
    <location>
        <begin position="82"/>
        <end position="105"/>
    </location>
</feature>
<evidence type="ECO:0000256" key="7">
    <source>
        <dbReference type="HAMAP-Rule" id="MF_01147"/>
    </source>
</evidence>
<dbReference type="PANTHER" id="PTHR30589:SF0">
    <property type="entry name" value="PHOSPHATIDYLGLYCEROL--PROLIPOPROTEIN DIACYLGLYCERYL TRANSFERASE"/>
    <property type="match status" value="1"/>
</dbReference>
<comment type="pathway">
    <text evidence="7">Protein modification; lipoprotein biosynthesis (diacylglyceryl transfer).</text>
</comment>
<evidence type="ECO:0000256" key="6">
    <source>
        <dbReference type="ARBA" id="ARBA00023136"/>
    </source>
</evidence>
<keyword evidence="5 7" id="KW-1133">Transmembrane helix</keyword>
<dbReference type="HAMAP" id="MF_01147">
    <property type="entry name" value="Lgt"/>
    <property type="match status" value="1"/>
</dbReference>
<dbReference type="EC" id="2.5.1.145" evidence="7"/>
<comment type="caution">
    <text evidence="8">The sequence shown here is derived from an EMBL/GenBank/DDBJ whole genome shotgun (WGS) entry which is preliminary data.</text>
</comment>
<dbReference type="Proteomes" id="UP001596002">
    <property type="component" value="Unassembled WGS sequence"/>
</dbReference>
<comment type="subcellular location">
    <subcellularLocation>
        <location evidence="7">Cell membrane</location>
        <topology evidence="7">Multi-pass membrane protein</topology>
    </subcellularLocation>
</comment>
<accession>A0ABV9Q7J5</accession>
<feature type="binding site" evidence="7">
    <location>
        <position position="131"/>
    </location>
    <ligand>
        <name>a 1,2-diacyl-sn-glycero-3-phospho-(1'-sn-glycerol)</name>
        <dbReference type="ChEBI" id="CHEBI:64716"/>
    </ligand>
</feature>
<feature type="transmembrane region" description="Helical" evidence="7">
    <location>
        <begin position="197"/>
        <end position="216"/>
    </location>
</feature>
<feature type="transmembrane region" description="Helical" evidence="7">
    <location>
        <begin position="6"/>
        <end position="29"/>
    </location>
</feature>
<organism evidence="8 9">
    <name type="scientific">Effusibacillus consociatus</name>
    <dbReference type="NCBI Taxonomy" id="1117041"/>
    <lineage>
        <taxon>Bacteria</taxon>
        <taxon>Bacillati</taxon>
        <taxon>Bacillota</taxon>
        <taxon>Bacilli</taxon>
        <taxon>Bacillales</taxon>
        <taxon>Alicyclobacillaceae</taxon>
        <taxon>Effusibacillus</taxon>
    </lineage>
</organism>
<dbReference type="Pfam" id="PF01790">
    <property type="entry name" value="LGT"/>
    <property type="match status" value="1"/>
</dbReference>
<comment type="catalytic activity">
    <reaction evidence="7">
        <text>L-cysteinyl-[prolipoprotein] + a 1,2-diacyl-sn-glycero-3-phospho-(1'-sn-glycerol) = an S-1,2-diacyl-sn-glyceryl-L-cysteinyl-[prolipoprotein] + sn-glycerol 1-phosphate + H(+)</text>
        <dbReference type="Rhea" id="RHEA:56712"/>
        <dbReference type="Rhea" id="RHEA-COMP:14679"/>
        <dbReference type="Rhea" id="RHEA-COMP:14680"/>
        <dbReference type="ChEBI" id="CHEBI:15378"/>
        <dbReference type="ChEBI" id="CHEBI:29950"/>
        <dbReference type="ChEBI" id="CHEBI:57685"/>
        <dbReference type="ChEBI" id="CHEBI:64716"/>
        <dbReference type="ChEBI" id="CHEBI:140658"/>
        <dbReference type="EC" id="2.5.1.145"/>
    </reaction>
</comment>
<evidence type="ECO:0000256" key="1">
    <source>
        <dbReference type="ARBA" id="ARBA00007150"/>
    </source>
</evidence>
<keyword evidence="9" id="KW-1185">Reference proteome</keyword>
<comment type="similarity">
    <text evidence="1 7">Belongs to the Lgt family.</text>
</comment>
<feature type="transmembrane region" description="Helical" evidence="7">
    <location>
        <begin position="228"/>
        <end position="246"/>
    </location>
</feature>
<evidence type="ECO:0000256" key="3">
    <source>
        <dbReference type="ARBA" id="ARBA00022679"/>
    </source>
</evidence>
<dbReference type="EMBL" id="JBHSHC010000149">
    <property type="protein sequence ID" value="MFC4769908.1"/>
    <property type="molecule type" value="Genomic_DNA"/>
</dbReference>
<feature type="transmembrane region" description="Helical" evidence="7">
    <location>
        <begin position="112"/>
        <end position="132"/>
    </location>
</feature>
<dbReference type="RefSeq" id="WP_380028975.1">
    <property type="nucleotide sequence ID" value="NZ_JBHSHC010000149.1"/>
</dbReference>
<sequence>MIGPTLFTIAGFPIRTFGLGVALAFLLGLGLARRQAKLEKINPELVSDFTLYAVVAGVLGARLWEVAFTWENYAVNPIRVLAIWEGGLSIQGGVLGGILVGIWFAKKHQVSVWKFADIVAPGLILGMAIGRFGDFLTGDDFGIVSETFGVVYPPGTIAYQVNGPVPLVPTVLFESIADLLIMGVLLTLRKRKPYDGVLFLLMLIFYSVARFLLEFLRGDSLRTFFDLRTAQVASVVTVLIALGFMVGRKMQNKSRQAC</sequence>
<dbReference type="InterPro" id="IPR001640">
    <property type="entry name" value="Lgt"/>
</dbReference>
<reference evidence="9" key="1">
    <citation type="journal article" date="2019" name="Int. J. Syst. Evol. Microbiol.">
        <title>The Global Catalogue of Microorganisms (GCM) 10K type strain sequencing project: providing services to taxonomists for standard genome sequencing and annotation.</title>
        <authorList>
            <consortium name="The Broad Institute Genomics Platform"/>
            <consortium name="The Broad Institute Genome Sequencing Center for Infectious Disease"/>
            <person name="Wu L."/>
            <person name="Ma J."/>
        </authorList>
    </citation>
    <scope>NUCLEOTIDE SEQUENCE [LARGE SCALE GENOMIC DNA]</scope>
    <source>
        <strain evidence="9">WYCCWR 12678</strain>
    </source>
</reference>
<proteinExistence type="inferred from homology"/>
<gene>
    <name evidence="7 8" type="primary">lgt</name>
    <name evidence="8" type="ORF">ACFO8Q_21625</name>
</gene>
<name>A0ABV9Q7J5_9BACL</name>
<evidence type="ECO:0000256" key="4">
    <source>
        <dbReference type="ARBA" id="ARBA00022692"/>
    </source>
</evidence>
<evidence type="ECO:0000313" key="8">
    <source>
        <dbReference type="EMBL" id="MFC4769908.1"/>
    </source>
</evidence>
<dbReference type="NCBIfam" id="TIGR00544">
    <property type="entry name" value="lgt"/>
    <property type="match status" value="1"/>
</dbReference>